<gene>
    <name evidence="1" type="ORF">LCGC14_2161140</name>
</gene>
<dbReference type="EMBL" id="LAZR01027730">
    <property type="protein sequence ID" value="KKL64820.1"/>
    <property type="molecule type" value="Genomic_DNA"/>
</dbReference>
<sequence>RLPYVDQTIDIIVDGTALSVVVSDAATEVITDSDIASATLVRATGVLSVTFNSAPADGIVLQATYNSDQSAYAYFALFNQSPCTDNLGVQVSYITAESLFQIKVYIKNNRNVWTLVNTYKISITSGTLDGFGSNVYLTEIFENNAYINAQDNTLTYTAFTNDTSRVELAGGSRGTALSITEITEGWDYFQQKNTYTADIFMDFTALSGIPAIFDTLRTTYQKYKDYLLPLAYNVSRANAIIAKSGYSINNRGLSFYWNWGRVRDTYNNSSFWTSMIGKVGVKWAQMANIYNGLAPSWIDENNHGGQLGSGIIELKLDPSETDLEALDDAGINPIVFDPVYGVMITSQRTAQSTGTLSDTSWIGHSRVFDYIIRNTITQILTFQITKLNDETHRQMASSLGITLVAPILAFNLLQDAEPICDSTNNTADVLARREFKYTWVVKVTPFSEKIILDFVNIGQTVEVTEFL</sequence>
<dbReference type="AlphaFoldDB" id="A0A0F9G5K0"/>
<evidence type="ECO:0008006" key="2">
    <source>
        <dbReference type="Google" id="ProtNLM"/>
    </source>
</evidence>
<proteinExistence type="predicted"/>
<feature type="non-terminal residue" evidence="1">
    <location>
        <position position="1"/>
    </location>
</feature>
<protein>
    <recommendedName>
        <fullName evidence="2">Tail sheath protein subtilisin-like domain-containing protein</fullName>
    </recommendedName>
</protein>
<accession>A0A0F9G5K0</accession>
<organism evidence="1">
    <name type="scientific">marine sediment metagenome</name>
    <dbReference type="NCBI Taxonomy" id="412755"/>
    <lineage>
        <taxon>unclassified sequences</taxon>
        <taxon>metagenomes</taxon>
        <taxon>ecological metagenomes</taxon>
    </lineage>
</organism>
<comment type="caution">
    <text evidence="1">The sequence shown here is derived from an EMBL/GenBank/DDBJ whole genome shotgun (WGS) entry which is preliminary data.</text>
</comment>
<reference evidence="1" key="1">
    <citation type="journal article" date="2015" name="Nature">
        <title>Complex archaea that bridge the gap between prokaryotes and eukaryotes.</title>
        <authorList>
            <person name="Spang A."/>
            <person name="Saw J.H."/>
            <person name="Jorgensen S.L."/>
            <person name="Zaremba-Niedzwiedzka K."/>
            <person name="Martijn J."/>
            <person name="Lind A.E."/>
            <person name="van Eijk R."/>
            <person name="Schleper C."/>
            <person name="Guy L."/>
            <person name="Ettema T.J."/>
        </authorList>
    </citation>
    <scope>NUCLEOTIDE SEQUENCE</scope>
</reference>
<name>A0A0F9G5K0_9ZZZZ</name>
<evidence type="ECO:0000313" key="1">
    <source>
        <dbReference type="EMBL" id="KKL64820.1"/>
    </source>
</evidence>